<protein>
    <submittedName>
        <fullName evidence="1">Uncharacterized protein</fullName>
    </submittedName>
</protein>
<evidence type="ECO:0000313" key="1">
    <source>
        <dbReference type="EMBL" id="KAJ7040196.1"/>
    </source>
</evidence>
<proteinExistence type="predicted"/>
<reference evidence="1" key="1">
    <citation type="submission" date="2023-03" db="EMBL/GenBank/DDBJ databases">
        <title>Massive genome expansion in bonnet fungi (Mycena s.s.) driven by repeated elements and novel gene families across ecological guilds.</title>
        <authorList>
            <consortium name="Lawrence Berkeley National Laboratory"/>
            <person name="Harder C.B."/>
            <person name="Miyauchi S."/>
            <person name="Viragh M."/>
            <person name="Kuo A."/>
            <person name="Thoen E."/>
            <person name="Andreopoulos B."/>
            <person name="Lu D."/>
            <person name="Skrede I."/>
            <person name="Drula E."/>
            <person name="Henrissat B."/>
            <person name="Morin E."/>
            <person name="Kohler A."/>
            <person name="Barry K."/>
            <person name="LaButti K."/>
            <person name="Morin E."/>
            <person name="Salamov A."/>
            <person name="Lipzen A."/>
            <person name="Mereny Z."/>
            <person name="Hegedus B."/>
            <person name="Baldrian P."/>
            <person name="Stursova M."/>
            <person name="Weitz H."/>
            <person name="Taylor A."/>
            <person name="Grigoriev I.V."/>
            <person name="Nagy L.G."/>
            <person name="Martin F."/>
            <person name="Kauserud H."/>
        </authorList>
    </citation>
    <scope>NUCLEOTIDE SEQUENCE</scope>
    <source>
        <strain evidence="1">CBHHK200</strain>
    </source>
</reference>
<gene>
    <name evidence="1" type="ORF">C8F04DRAFT_1314154</name>
</gene>
<evidence type="ECO:0000313" key="2">
    <source>
        <dbReference type="Proteomes" id="UP001218188"/>
    </source>
</evidence>
<comment type="caution">
    <text evidence="1">The sequence shown here is derived from an EMBL/GenBank/DDBJ whole genome shotgun (WGS) entry which is preliminary data.</text>
</comment>
<dbReference type="AlphaFoldDB" id="A0AAD6T7C1"/>
<sequence>MFVGPQHGLALSRTGGVCIISAMNTFYRKQMRTLRCQALCTSVGGGMGAVSQKHVDVYITVCKLHGPWLGPESNRRGLHHIDQHLPEKADADRSLPSLMHLCGRWDKWTSWLGPESNRRGLHHIDQHLPEKADADRPLPSLIPLTQNLDSLQEKYIVRAGKKAWWIFMAHGLALNRTGGVCSIFCPLGEKAVPLLQKNVKIKVAYFPNSEQVLIDLMVEMK</sequence>
<organism evidence="1 2">
    <name type="scientific">Mycena alexandri</name>
    <dbReference type="NCBI Taxonomy" id="1745969"/>
    <lineage>
        <taxon>Eukaryota</taxon>
        <taxon>Fungi</taxon>
        <taxon>Dikarya</taxon>
        <taxon>Basidiomycota</taxon>
        <taxon>Agaricomycotina</taxon>
        <taxon>Agaricomycetes</taxon>
        <taxon>Agaricomycetidae</taxon>
        <taxon>Agaricales</taxon>
        <taxon>Marasmiineae</taxon>
        <taxon>Mycenaceae</taxon>
        <taxon>Mycena</taxon>
    </lineage>
</organism>
<name>A0AAD6T7C1_9AGAR</name>
<dbReference type="EMBL" id="JARJCM010000023">
    <property type="protein sequence ID" value="KAJ7040196.1"/>
    <property type="molecule type" value="Genomic_DNA"/>
</dbReference>
<accession>A0AAD6T7C1</accession>
<keyword evidence="2" id="KW-1185">Reference proteome</keyword>
<dbReference type="Proteomes" id="UP001218188">
    <property type="component" value="Unassembled WGS sequence"/>
</dbReference>